<dbReference type="InterPro" id="IPR013325">
    <property type="entry name" value="RNA_pol_sigma_r2"/>
</dbReference>
<keyword evidence="3" id="KW-0731">Sigma factor</keyword>
<dbReference type="InterPro" id="IPR036388">
    <property type="entry name" value="WH-like_DNA-bd_sf"/>
</dbReference>
<reference evidence="6 7" key="1">
    <citation type="submission" date="2020-08" db="EMBL/GenBank/DDBJ databases">
        <title>Genomic Encyclopedia of Type Strains, Phase IV (KMG-IV): sequencing the most valuable type-strain genomes for metagenomic binning, comparative biology and taxonomic classification.</title>
        <authorList>
            <person name="Goeker M."/>
        </authorList>
    </citation>
    <scope>NUCLEOTIDE SEQUENCE [LARGE SCALE GENOMIC DNA]</scope>
    <source>
        <strain evidence="6 7">DSM 27163</strain>
    </source>
</reference>
<keyword evidence="2" id="KW-0805">Transcription regulation</keyword>
<keyword evidence="7" id="KW-1185">Reference proteome</keyword>
<evidence type="ECO:0000256" key="4">
    <source>
        <dbReference type="ARBA" id="ARBA00023163"/>
    </source>
</evidence>
<protein>
    <submittedName>
        <fullName evidence="6">RNA polymerase sigma factor (TIGR02999 family)</fullName>
    </submittedName>
</protein>
<dbReference type="NCBIfam" id="TIGR02999">
    <property type="entry name" value="Sig-70_X6"/>
    <property type="match status" value="1"/>
</dbReference>
<dbReference type="PANTHER" id="PTHR43133">
    <property type="entry name" value="RNA POLYMERASE ECF-TYPE SIGMA FACTO"/>
    <property type="match status" value="1"/>
</dbReference>
<evidence type="ECO:0000313" key="7">
    <source>
        <dbReference type="Proteomes" id="UP000537161"/>
    </source>
</evidence>
<dbReference type="NCBIfam" id="TIGR02937">
    <property type="entry name" value="sigma70-ECF"/>
    <property type="match status" value="1"/>
</dbReference>
<comment type="caution">
    <text evidence="6">The sequence shown here is derived from an EMBL/GenBank/DDBJ whole genome shotgun (WGS) entry which is preliminary data.</text>
</comment>
<dbReference type="AlphaFoldDB" id="A0A7W9B4U8"/>
<dbReference type="InterPro" id="IPR014284">
    <property type="entry name" value="RNA_pol_sigma-70_dom"/>
</dbReference>
<evidence type="ECO:0000256" key="3">
    <source>
        <dbReference type="ARBA" id="ARBA00023082"/>
    </source>
</evidence>
<evidence type="ECO:0000256" key="1">
    <source>
        <dbReference type="ARBA" id="ARBA00010641"/>
    </source>
</evidence>
<evidence type="ECO:0000259" key="5">
    <source>
        <dbReference type="Pfam" id="PF07638"/>
    </source>
</evidence>
<evidence type="ECO:0000313" key="6">
    <source>
        <dbReference type="EMBL" id="MBB5706292.1"/>
    </source>
</evidence>
<comment type="similarity">
    <text evidence="1">Belongs to the sigma-70 factor family. ECF subfamily.</text>
</comment>
<dbReference type="InterPro" id="IPR039425">
    <property type="entry name" value="RNA_pol_sigma-70-like"/>
</dbReference>
<dbReference type="Proteomes" id="UP000537161">
    <property type="component" value="Unassembled WGS sequence"/>
</dbReference>
<dbReference type="GO" id="GO:0006352">
    <property type="term" value="P:DNA-templated transcription initiation"/>
    <property type="evidence" value="ECO:0007669"/>
    <property type="project" value="InterPro"/>
</dbReference>
<dbReference type="RefSeq" id="WP_184097086.1">
    <property type="nucleotide sequence ID" value="NZ_JACIJH010000003.1"/>
</dbReference>
<gene>
    <name evidence="6" type="ORF">FHR21_001636</name>
</gene>
<dbReference type="EMBL" id="JACIJH010000003">
    <property type="protein sequence ID" value="MBB5706292.1"/>
    <property type="molecule type" value="Genomic_DNA"/>
</dbReference>
<dbReference type="Pfam" id="PF07638">
    <property type="entry name" value="Sigma70_ECF"/>
    <property type="match status" value="1"/>
</dbReference>
<accession>A0A7W9B4U8</accession>
<proteinExistence type="inferred from homology"/>
<dbReference type="SUPFAM" id="SSF88659">
    <property type="entry name" value="Sigma3 and sigma4 domains of RNA polymerase sigma factors"/>
    <property type="match status" value="1"/>
</dbReference>
<dbReference type="InterPro" id="IPR011517">
    <property type="entry name" value="RNA_pol_sigma70_ECF-like"/>
</dbReference>
<dbReference type="InterPro" id="IPR053812">
    <property type="entry name" value="HTH_Sigma70_ECF-like"/>
</dbReference>
<dbReference type="Gene3D" id="1.10.1740.10">
    <property type="match status" value="1"/>
</dbReference>
<dbReference type="SUPFAM" id="SSF88946">
    <property type="entry name" value="Sigma2 domain of RNA polymerase sigma factors"/>
    <property type="match status" value="1"/>
</dbReference>
<dbReference type="Gene3D" id="1.10.10.10">
    <property type="entry name" value="Winged helix-like DNA-binding domain superfamily/Winged helix DNA-binding domain"/>
    <property type="match status" value="1"/>
</dbReference>
<feature type="domain" description="RNA polymerase sigma-70 ECF-like HTH" evidence="5">
    <location>
        <begin position="9"/>
        <end position="180"/>
    </location>
</feature>
<keyword evidence="4" id="KW-0804">Transcription</keyword>
<dbReference type="GO" id="GO:0016987">
    <property type="term" value="F:sigma factor activity"/>
    <property type="evidence" value="ECO:0007669"/>
    <property type="project" value="UniProtKB-KW"/>
</dbReference>
<dbReference type="InterPro" id="IPR013324">
    <property type="entry name" value="RNA_pol_sigma_r3/r4-like"/>
</dbReference>
<organism evidence="6 7">
    <name type="scientific">Sphingopyxis panaciterrulae</name>
    <dbReference type="NCBI Taxonomy" id="462372"/>
    <lineage>
        <taxon>Bacteria</taxon>
        <taxon>Pseudomonadati</taxon>
        <taxon>Pseudomonadota</taxon>
        <taxon>Alphaproteobacteria</taxon>
        <taxon>Sphingomonadales</taxon>
        <taxon>Sphingomonadaceae</taxon>
        <taxon>Sphingopyxis</taxon>
    </lineage>
</organism>
<sequence length="187" mass="21350">MTNLQTGLLLRSWREGGVDGRDQLIRKFYPELEQVAAARLRREQNSSLSTGDLINDVVLRLVQMERISLADKSHFIALASRMMRHILIDHARLRSSSKRSHRKVELSTQIKDGSFLRIDLAALDAALIRLRVLDEELMEIVEMRYFGGMTTADIAEVMEVSEPTVKRRWQVARAWLADAIANPIDPV</sequence>
<evidence type="ECO:0000256" key="2">
    <source>
        <dbReference type="ARBA" id="ARBA00023015"/>
    </source>
</evidence>
<name>A0A7W9B4U8_9SPHN</name>
<dbReference type="PANTHER" id="PTHR43133:SF39">
    <property type="entry name" value="SIMILAR TO RNA POLYMERASE SIGMA-E FACTOR"/>
    <property type="match status" value="1"/>
</dbReference>